<dbReference type="STRING" id="660517.SAMN04487946_104240"/>
<keyword evidence="2" id="KW-1185">Reference proteome</keyword>
<dbReference type="EMBL" id="FNPB01000004">
    <property type="protein sequence ID" value="SDX95965.1"/>
    <property type="molecule type" value="Genomic_DNA"/>
</dbReference>
<sequence length="109" mass="12185">MSEPLRVFDLRGVYVFRYEGSVPPALESAYNEVEDRYEVSQREDLDALPMPYELVEDPDDFRVRFRGDPPAEVLESAVFVADGPMATTVLCPDSDARERAVAAGGDRVD</sequence>
<dbReference type="AlphaFoldDB" id="A0A1H3FYQ0"/>
<dbReference type="OrthoDB" id="304168at2157"/>
<dbReference type="RefSeq" id="WP_089766803.1">
    <property type="nucleotide sequence ID" value="NZ_FNPB01000004.1"/>
</dbReference>
<evidence type="ECO:0000313" key="1">
    <source>
        <dbReference type="EMBL" id="SDX95965.1"/>
    </source>
</evidence>
<proteinExistence type="predicted"/>
<gene>
    <name evidence="1" type="ORF">SAMN04487946_104240</name>
</gene>
<evidence type="ECO:0000313" key="2">
    <source>
        <dbReference type="Proteomes" id="UP000199170"/>
    </source>
</evidence>
<protein>
    <submittedName>
        <fullName evidence="1">Uncharacterized protein</fullName>
    </submittedName>
</protein>
<accession>A0A1H3FYQ0</accession>
<dbReference type="Proteomes" id="UP000199170">
    <property type="component" value="Unassembled WGS sequence"/>
</dbReference>
<reference evidence="2" key="1">
    <citation type="submission" date="2016-10" db="EMBL/GenBank/DDBJ databases">
        <authorList>
            <person name="Varghese N."/>
            <person name="Submissions S."/>
        </authorList>
    </citation>
    <scope>NUCLEOTIDE SEQUENCE [LARGE SCALE GENOMIC DNA]</scope>
    <source>
        <strain evidence="2">CGMCC 1.10118</strain>
    </source>
</reference>
<organism evidence="1 2">
    <name type="scientific">Halobellus clavatus</name>
    <dbReference type="NCBI Taxonomy" id="660517"/>
    <lineage>
        <taxon>Archaea</taxon>
        <taxon>Methanobacteriati</taxon>
        <taxon>Methanobacteriota</taxon>
        <taxon>Stenosarchaea group</taxon>
        <taxon>Halobacteria</taxon>
        <taxon>Halobacteriales</taxon>
        <taxon>Haloferacaceae</taxon>
        <taxon>Halobellus</taxon>
    </lineage>
</organism>
<name>A0A1H3FYQ0_9EURY</name>